<keyword evidence="1" id="KW-1133">Transmembrane helix</keyword>
<accession>X1RHD5</accession>
<sequence>LEILGQATSQFVFTQTDNPRALCADALAQRSIGTKKYIVETDPIKSVKKAVSIAGINGLVIVTGSLYLVGEVLKNYKL</sequence>
<reference evidence="2" key="1">
    <citation type="journal article" date="2014" name="Front. Microbiol.">
        <title>High frequency of phylogenetically diverse reductive dehalogenase-homologous genes in deep subseafloor sedimentary metagenomes.</title>
        <authorList>
            <person name="Kawai M."/>
            <person name="Futagami T."/>
            <person name="Toyoda A."/>
            <person name="Takaki Y."/>
            <person name="Nishi S."/>
            <person name="Hori S."/>
            <person name="Arai W."/>
            <person name="Tsubouchi T."/>
            <person name="Morono Y."/>
            <person name="Uchiyama I."/>
            <person name="Ito T."/>
            <person name="Fujiyama A."/>
            <person name="Inagaki F."/>
            <person name="Takami H."/>
        </authorList>
    </citation>
    <scope>NUCLEOTIDE SEQUENCE</scope>
    <source>
        <strain evidence="2">Expedition CK06-06</strain>
    </source>
</reference>
<evidence type="ECO:0008006" key="3">
    <source>
        <dbReference type="Google" id="ProtNLM"/>
    </source>
</evidence>
<organism evidence="2">
    <name type="scientific">marine sediment metagenome</name>
    <dbReference type="NCBI Taxonomy" id="412755"/>
    <lineage>
        <taxon>unclassified sequences</taxon>
        <taxon>metagenomes</taxon>
        <taxon>ecological metagenomes</taxon>
    </lineage>
</organism>
<gene>
    <name evidence="2" type="ORF">S12H4_26144</name>
</gene>
<keyword evidence="1" id="KW-0812">Transmembrane</keyword>
<protein>
    <recommendedName>
        <fullName evidence="3">Mur ligase C-terminal domain-containing protein</fullName>
    </recommendedName>
</protein>
<comment type="caution">
    <text evidence="2">The sequence shown here is derived from an EMBL/GenBank/DDBJ whole genome shotgun (WGS) entry which is preliminary data.</text>
</comment>
<dbReference type="EMBL" id="BARW01014805">
    <property type="protein sequence ID" value="GAI80167.1"/>
    <property type="molecule type" value="Genomic_DNA"/>
</dbReference>
<evidence type="ECO:0000256" key="1">
    <source>
        <dbReference type="SAM" id="Phobius"/>
    </source>
</evidence>
<dbReference type="AlphaFoldDB" id="X1RHD5"/>
<evidence type="ECO:0000313" key="2">
    <source>
        <dbReference type="EMBL" id="GAI80167.1"/>
    </source>
</evidence>
<feature type="transmembrane region" description="Helical" evidence="1">
    <location>
        <begin position="50"/>
        <end position="69"/>
    </location>
</feature>
<name>X1RHD5_9ZZZZ</name>
<keyword evidence="1" id="KW-0472">Membrane</keyword>
<feature type="non-terminal residue" evidence="2">
    <location>
        <position position="1"/>
    </location>
</feature>
<dbReference type="GO" id="GO:0016881">
    <property type="term" value="F:acid-amino acid ligase activity"/>
    <property type="evidence" value="ECO:0007669"/>
    <property type="project" value="InterPro"/>
</dbReference>
<dbReference type="Gene3D" id="3.90.190.20">
    <property type="entry name" value="Mur ligase, C-terminal domain"/>
    <property type="match status" value="1"/>
</dbReference>
<proteinExistence type="predicted"/>
<dbReference type="InterPro" id="IPR036615">
    <property type="entry name" value="Mur_ligase_C_dom_sf"/>
</dbReference>
<dbReference type="SUPFAM" id="SSF53244">
    <property type="entry name" value="MurD-like peptide ligases, peptide-binding domain"/>
    <property type="match status" value="1"/>
</dbReference>